<gene>
    <name evidence="1" type="ORF">HY544_01965</name>
</gene>
<organism evidence="1 2">
    <name type="scientific">Candidatus Iainarchaeum sp</name>
    <dbReference type="NCBI Taxonomy" id="3101447"/>
    <lineage>
        <taxon>Archaea</taxon>
        <taxon>Candidatus Iainarchaeota</taxon>
        <taxon>Candidatus Iainarchaeia</taxon>
        <taxon>Candidatus Iainarchaeales</taxon>
        <taxon>Candidatus Iainarchaeaceae</taxon>
        <taxon>Candidatus Iainarchaeum</taxon>
    </lineage>
</organism>
<evidence type="ECO:0000313" key="1">
    <source>
        <dbReference type="EMBL" id="MBI4210252.1"/>
    </source>
</evidence>
<dbReference type="AlphaFoldDB" id="A0A8T3YKC9"/>
<comment type="caution">
    <text evidence="1">The sequence shown here is derived from an EMBL/GenBank/DDBJ whole genome shotgun (WGS) entry which is preliminary data.</text>
</comment>
<evidence type="ECO:0000313" key="2">
    <source>
        <dbReference type="Proteomes" id="UP000732298"/>
    </source>
</evidence>
<proteinExistence type="predicted"/>
<protein>
    <submittedName>
        <fullName evidence="1">Uncharacterized protein</fullName>
    </submittedName>
</protein>
<reference evidence="1" key="1">
    <citation type="submission" date="2020-07" db="EMBL/GenBank/DDBJ databases">
        <title>Huge and variable diversity of episymbiotic CPR bacteria and DPANN archaea in groundwater ecosystems.</title>
        <authorList>
            <person name="He C.Y."/>
            <person name="Keren R."/>
            <person name="Whittaker M."/>
            <person name="Farag I.F."/>
            <person name="Doudna J."/>
            <person name="Cate J.H.D."/>
            <person name="Banfield J.F."/>
        </authorList>
    </citation>
    <scope>NUCLEOTIDE SEQUENCE</scope>
    <source>
        <strain evidence="1">NC_groundwater_1296_Ag_S-0.2um_52_80</strain>
    </source>
</reference>
<accession>A0A8T3YKC9</accession>
<dbReference type="EMBL" id="JACQPB010000025">
    <property type="protein sequence ID" value="MBI4210252.1"/>
    <property type="molecule type" value="Genomic_DNA"/>
</dbReference>
<sequence length="214" mass="24688">MARALTKLEFSLYSLLHLKFGTKEFTNESVRWYFSRPMLKKLIFGLVGAGWLKTKGRGKYTCETPQDAIAGFFEAKAENALKESDLSYCFTGSSAAEIWSDQTYMQRSWEYSPFFIKVFRKDLRKWRTFLAKLEINYFEKEPANVLGEFVILKAVKSMVVDEHNGLPVEPLDETVKFCESNKDAFEYVLAYFQNRHGIKTTASEEFVIKAGEAI</sequence>
<dbReference type="Proteomes" id="UP000732298">
    <property type="component" value="Unassembled WGS sequence"/>
</dbReference>
<name>A0A8T3YKC9_9ARCH</name>